<feature type="domain" description="CCHC-type" evidence="3">
    <location>
        <begin position="308"/>
        <end position="322"/>
    </location>
</feature>
<keyword evidence="1" id="KW-0479">Metal-binding</keyword>
<evidence type="ECO:0000256" key="1">
    <source>
        <dbReference type="PROSITE-ProRule" id="PRU00047"/>
    </source>
</evidence>
<feature type="region of interest" description="Disordered" evidence="2">
    <location>
        <begin position="217"/>
        <end position="245"/>
    </location>
</feature>
<keyword evidence="1" id="KW-0862">Zinc</keyword>
<feature type="compositionally biased region" description="Acidic residues" evidence="2">
    <location>
        <begin position="219"/>
        <end position="228"/>
    </location>
</feature>
<keyword evidence="1" id="KW-0863">Zinc-finger</keyword>
<keyword evidence="5" id="KW-1185">Reference proteome</keyword>
<feature type="region of interest" description="Disordered" evidence="2">
    <location>
        <begin position="362"/>
        <end position="424"/>
    </location>
</feature>
<dbReference type="InterPro" id="IPR001878">
    <property type="entry name" value="Znf_CCHC"/>
</dbReference>
<name>A0A7M7LUR5_NASVI</name>
<dbReference type="AlphaFoldDB" id="A0A7M7LUR5"/>
<dbReference type="EnsemblMetazoa" id="XM_008212532">
    <property type="protein sequence ID" value="XP_008210754"/>
    <property type="gene ID" value="LOC103316836"/>
</dbReference>
<dbReference type="InParanoid" id="A0A7M7LUR5"/>
<dbReference type="KEGG" id="nvi:103316836"/>
<dbReference type="SUPFAM" id="SSF57756">
    <property type="entry name" value="Retrovirus zinc finger-like domains"/>
    <property type="match status" value="1"/>
</dbReference>
<evidence type="ECO:0000313" key="4">
    <source>
        <dbReference type="EnsemblMetazoa" id="XP_008210754"/>
    </source>
</evidence>
<evidence type="ECO:0000313" key="5">
    <source>
        <dbReference type="Proteomes" id="UP000002358"/>
    </source>
</evidence>
<accession>A0A7M7LUR5</accession>
<dbReference type="GO" id="GO:0008270">
    <property type="term" value="F:zinc ion binding"/>
    <property type="evidence" value="ECO:0007669"/>
    <property type="project" value="UniProtKB-KW"/>
</dbReference>
<dbReference type="InterPro" id="IPR036875">
    <property type="entry name" value="Znf_CCHC_sf"/>
</dbReference>
<feature type="compositionally biased region" description="Polar residues" evidence="2">
    <location>
        <begin position="138"/>
        <end position="149"/>
    </location>
</feature>
<reference evidence="4" key="1">
    <citation type="submission" date="2021-01" db="UniProtKB">
        <authorList>
            <consortium name="EnsemblMetazoa"/>
        </authorList>
    </citation>
    <scope>IDENTIFICATION</scope>
</reference>
<evidence type="ECO:0000259" key="3">
    <source>
        <dbReference type="PROSITE" id="PS50158"/>
    </source>
</evidence>
<dbReference type="PROSITE" id="PS50158">
    <property type="entry name" value="ZF_CCHC"/>
    <property type="match status" value="1"/>
</dbReference>
<feature type="region of interest" description="Disordered" evidence="2">
    <location>
        <begin position="138"/>
        <end position="175"/>
    </location>
</feature>
<evidence type="ECO:0000256" key="2">
    <source>
        <dbReference type="SAM" id="MobiDB-lite"/>
    </source>
</evidence>
<sequence length="437" mass="48816">MVGKRAIAGTFASADSEEFREIILREWEASEAHESPGNPYAADFVTLLRKPDGSLYFWRTEHQLRKFDNYLSPREREIVNRVWPQREKLFNFNLVYEPSPEYVTRNEIYGLMEEQSKMFLKSIELLVKQRTVPIKTEQSTLPAPSTSAHVQEIEERAGSSPAETAPGQKTKEKPKITSDVIITRSPFVEAVASTPNPVFSLLDMNINMNPQTSKRADQLEEGEIDEPDSSAPNSPPPDNFTPWDEQTFGRYQMGESKPGLGIFNGRECCIPTSEEDKVEAVKIGKEPKAPTRTFYAESKQSGQGRRICHGCGMEGHFQSTCPHPGRKQCYNCLKIGLHLAKDCRKRKSDNGAGDFVAQAPEAKKSKWMPKRGGATVNHRGGGNQPARAGQGRGNRGRGRGYTGQVGQNRSLGQGGLQPPLIPPSYCRKLRRLLRRGN</sequence>
<organism evidence="4 5">
    <name type="scientific">Nasonia vitripennis</name>
    <name type="common">Parasitic wasp</name>
    <dbReference type="NCBI Taxonomy" id="7425"/>
    <lineage>
        <taxon>Eukaryota</taxon>
        <taxon>Metazoa</taxon>
        <taxon>Ecdysozoa</taxon>
        <taxon>Arthropoda</taxon>
        <taxon>Hexapoda</taxon>
        <taxon>Insecta</taxon>
        <taxon>Pterygota</taxon>
        <taxon>Neoptera</taxon>
        <taxon>Endopterygota</taxon>
        <taxon>Hymenoptera</taxon>
        <taxon>Apocrita</taxon>
        <taxon>Proctotrupomorpha</taxon>
        <taxon>Chalcidoidea</taxon>
        <taxon>Pteromalidae</taxon>
        <taxon>Pteromalinae</taxon>
        <taxon>Nasonia</taxon>
    </lineage>
</organism>
<protein>
    <recommendedName>
        <fullName evidence="3">CCHC-type domain-containing protein</fullName>
    </recommendedName>
</protein>
<dbReference type="Gene3D" id="4.10.60.10">
    <property type="entry name" value="Zinc finger, CCHC-type"/>
    <property type="match status" value="1"/>
</dbReference>
<dbReference type="GO" id="GO:0003676">
    <property type="term" value="F:nucleic acid binding"/>
    <property type="evidence" value="ECO:0007669"/>
    <property type="project" value="InterPro"/>
</dbReference>
<proteinExistence type="predicted"/>
<dbReference type="Proteomes" id="UP000002358">
    <property type="component" value="Chromosome 4"/>
</dbReference>
<dbReference type="GeneID" id="103316836"/>
<dbReference type="SMART" id="SM00343">
    <property type="entry name" value="ZnF_C2HC"/>
    <property type="match status" value="2"/>
</dbReference>
<dbReference type="RefSeq" id="XP_008210754.1">
    <property type="nucleotide sequence ID" value="XM_008212532.3"/>
</dbReference>